<keyword evidence="15" id="KW-0325">Glycoprotein</keyword>
<comment type="similarity">
    <text evidence="2">In the N-terminal section; belongs to the leguminous lectin family.</text>
</comment>
<evidence type="ECO:0000313" key="19">
    <source>
        <dbReference type="Proteomes" id="UP000000763"/>
    </source>
</evidence>
<evidence type="ECO:0000256" key="10">
    <source>
        <dbReference type="ARBA" id="ARBA00022777"/>
    </source>
</evidence>
<feature type="domain" description="Protein kinase" evidence="17">
    <location>
        <begin position="85"/>
        <end position="370"/>
    </location>
</feature>
<evidence type="ECO:0000256" key="2">
    <source>
        <dbReference type="ARBA" id="ARBA00008536"/>
    </source>
</evidence>
<evidence type="ECO:0000256" key="16">
    <source>
        <dbReference type="SAM" id="Phobius"/>
    </source>
</evidence>
<dbReference type="SUPFAM" id="SSF56112">
    <property type="entry name" value="Protein kinase-like (PK-like)"/>
    <property type="match status" value="1"/>
</dbReference>
<keyword evidence="12 16" id="KW-1133">Transmembrane helix</keyword>
<reference evidence="19" key="1">
    <citation type="journal article" date="2005" name="Nature">
        <title>The map-based sequence of the rice genome.</title>
        <authorList>
            <consortium name="International rice genome sequencing project (IRGSP)"/>
            <person name="Matsumoto T."/>
            <person name="Wu J."/>
            <person name="Kanamori H."/>
            <person name="Katayose Y."/>
            <person name="Fujisawa M."/>
            <person name="Namiki N."/>
            <person name="Mizuno H."/>
            <person name="Yamamoto K."/>
            <person name="Antonio B.A."/>
            <person name="Baba T."/>
            <person name="Sakata K."/>
            <person name="Nagamura Y."/>
            <person name="Aoki H."/>
            <person name="Arikawa K."/>
            <person name="Arita K."/>
            <person name="Bito T."/>
            <person name="Chiden Y."/>
            <person name="Fujitsuka N."/>
            <person name="Fukunaka R."/>
            <person name="Hamada M."/>
            <person name="Harada C."/>
            <person name="Hayashi A."/>
            <person name="Hijishita S."/>
            <person name="Honda M."/>
            <person name="Hosokawa S."/>
            <person name="Ichikawa Y."/>
            <person name="Idonuma A."/>
            <person name="Iijima M."/>
            <person name="Ikeda M."/>
            <person name="Ikeno M."/>
            <person name="Ito K."/>
            <person name="Ito S."/>
            <person name="Ito T."/>
            <person name="Ito Y."/>
            <person name="Ito Y."/>
            <person name="Iwabuchi A."/>
            <person name="Kamiya K."/>
            <person name="Karasawa W."/>
            <person name="Kurita K."/>
            <person name="Katagiri S."/>
            <person name="Kikuta A."/>
            <person name="Kobayashi H."/>
            <person name="Kobayashi N."/>
            <person name="Machita K."/>
            <person name="Maehara T."/>
            <person name="Masukawa M."/>
            <person name="Mizubayashi T."/>
            <person name="Mukai Y."/>
            <person name="Nagasaki H."/>
            <person name="Nagata Y."/>
            <person name="Naito S."/>
            <person name="Nakashima M."/>
            <person name="Nakama Y."/>
            <person name="Nakamichi Y."/>
            <person name="Nakamura M."/>
            <person name="Meguro A."/>
            <person name="Negishi M."/>
            <person name="Ohta I."/>
            <person name="Ohta T."/>
            <person name="Okamoto M."/>
            <person name="Ono N."/>
            <person name="Saji S."/>
            <person name="Sakaguchi M."/>
            <person name="Sakai K."/>
            <person name="Shibata M."/>
            <person name="Shimokawa T."/>
            <person name="Song J."/>
            <person name="Takazaki Y."/>
            <person name="Terasawa K."/>
            <person name="Tsugane M."/>
            <person name="Tsuji K."/>
            <person name="Ueda S."/>
            <person name="Waki K."/>
            <person name="Yamagata H."/>
            <person name="Yamamoto M."/>
            <person name="Yamamoto S."/>
            <person name="Yamane H."/>
            <person name="Yoshiki S."/>
            <person name="Yoshihara R."/>
            <person name="Yukawa K."/>
            <person name="Zhong H."/>
            <person name="Yano M."/>
            <person name="Yuan Q."/>
            <person name="Ouyang S."/>
            <person name="Liu J."/>
            <person name="Jones K.M."/>
            <person name="Gansberger K."/>
            <person name="Moffat K."/>
            <person name="Hill J."/>
            <person name="Bera J."/>
            <person name="Fadrosh D."/>
            <person name="Jin S."/>
            <person name="Johri S."/>
            <person name="Kim M."/>
            <person name="Overton L."/>
            <person name="Reardon M."/>
            <person name="Tsitrin T."/>
            <person name="Vuong H."/>
            <person name="Weaver B."/>
            <person name="Ciecko A."/>
            <person name="Tallon L."/>
            <person name="Jackson J."/>
            <person name="Pai G."/>
            <person name="Aken S.V."/>
            <person name="Utterback T."/>
            <person name="Reidmuller S."/>
            <person name="Feldblyum T."/>
            <person name="Hsiao J."/>
            <person name="Zismann V."/>
            <person name="Iobst S."/>
            <person name="de Vazeille A.R."/>
            <person name="Buell C.R."/>
            <person name="Ying K."/>
            <person name="Li Y."/>
            <person name="Lu T."/>
            <person name="Huang Y."/>
            <person name="Zhao Q."/>
            <person name="Feng Q."/>
            <person name="Zhang L."/>
            <person name="Zhu J."/>
            <person name="Weng Q."/>
            <person name="Mu J."/>
            <person name="Lu Y."/>
            <person name="Fan D."/>
            <person name="Liu Y."/>
            <person name="Guan J."/>
            <person name="Zhang Y."/>
            <person name="Yu S."/>
            <person name="Liu X."/>
            <person name="Zhang Y."/>
            <person name="Hong G."/>
            <person name="Han B."/>
            <person name="Choisne N."/>
            <person name="Demange N."/>
            <person name="Orjeda G."/>
            <person name="Samain S."/>
            <person name="Cattolico L."/>
            <person name="Pelletier E."/>
            <person name="Couloux A."/>
            <person name="Segurens B."/>
            <person name="Wincker P."/>
            <person name="D'Hont A."/>
            <person name="Scarpelli C."/>
            <person name="Weissenbach J."/>
            <person name="Salanoubat M."/>
            <person name="Quetier F."/>
            <person name="Yu Y."/>
            <person name="Kim H.R."/>
            <person name="Rambo T."/>
            <person name="Currie J."/>
            <person name="Collura K."/>
            <person name="Luo M."/>
            <person name="Yang T."/>
            <person name="Ammiraju J.S.S."/>
            <person name="Engler F."/>
            <person name="Soderlund C."/>
            <person name="Wing R.A."/>
            <person name="Palmer L.E."/>
            <person name="de la Bastide M."/>
            <person name="Spiegel L."/>
            <person name="Nascimento L."/>
            <person name="Zutavern T."/>
            <person name="O'Shaughnessy A."/>
            <person name="Dike S."/>
            <person name="Dedhia N."/>
            <person name="Preston R."/>
            <person name="Balija V."/>
            <person name="McCombie W.R."/>
            <person name="Chow T."/>
            <person name="Chen H."/>
            <person name="Chung M."/>
            <person name="Chen C."/>
            <person name="Shaw J."/>
            <person name="Wu H."/>
            <person name="Hsiao K."/>
            <person name="Chao Y."/>
            <person name="Chu M."/>
            <person name="Cheng C."/>
            <person name="Hour A."/>
            <person name="Lee P."/>
            <person name="Lin S."/>
            <person name="Lin Y."/>
            <person name="Liou J."/>
            <person name="Liu S."/>
            <person name="Hsing Y."/>
            <person name="Raghuvanshi S."/>
            <person name="Mohanty A."/>
            <person name="Bharti A.K."/>
            <person name="Gaur A."/>
            <person name="Gupta V."/>
            <person name="Kumar D."/>
            <person name="Ravi V."/>
            <person name="Vij S."/>
            <person name="Kapur A."/>
            <person name="Khurana P."/>
            <person name="Khurana P."/>
            <person name="Khurana J.P."/>
            <person name="Tyagi A.K."/>
            <person name="Gaikwad K."/>
            <person name="Singh A."/>
            <person name="Dalal V."/>
            <person name="Srivastava S."/>
            <person name="Dixit A."/>
            <person name="Pal A.K."/>
            <person name="Ghazi I.A."/>
            <person name="Yadav M."/>
            <person name="Pandit A."/>
            <person name="Bhargava A."/>
            <person name="Sureshbabu K."/>
            <person name="Batra K."/>
            <person name="Sharma T.R."/>
            <person name="Mohapatra T."/>
            <person name="Singh N.K."/>
            <person name="Messing J."/>
            <person name="Nelson A.B."/>
            <person name="Fuks G."/>
            <person name="Kavchok S."/>
            <person name="Keizer G."/>
            <person name="Linton E."/>
            <person name="Llaca V."/>
            <person name="Song R."/>
            <person name="Tanyolac B."/>
            <person name="Young S."/>
            <person name="Ho-Il K."/>
            <person name="Hahn J.H."/>
            <person name="Sangsakoo G."/>
            <person name="Vanavichit A."/>
            <person name="de Mattos Luiz.A.T."/>
            <person name="Zimmer P.D."/>
            <person name="Malone G."/>
            <person name="Dellagostin O."/>
            <person name="de Oliveira A.C."/>
            <person name="Bevan M."/>
            <person name="Bancroft I."/>
            <person name="Minx P."/>
            <person name="Cordum H."/>
            <person name="Wilson R."/>
            <person name="Cheng Z."/>
            <person name="Jin W."/>
            <person name="Jiang J."/>
            <person name="Leong S.A."/>
            <person name="Iwama H."/>
            <person name="Gojobori T."/>
            <person name="Itoh T."/>
            <person name="Niimura Y."/>
            <person name="Fujii Y."/>
            <person name="Habara T."/>
            <person name="Sakai H."/>
            <person name="Sato Y."/>
            <person name="Wilson G."/>
            <person name="Kumar K."/>
            <person name="McCouch S."/>
            <person name="Juretic N."/>
            <person name="Hoen D."/>
            <person name="Wright S."/>
            <person name="Bruskiewich R."/>
            <person name="Bureau T."/>
            <person name="Miyao A."/>
            <person name="Hirochika H."/>
            <person name="Nishikawa T."/>
            <person name="Kadowaki K."/>
            <person name="Sugiura M."/>
            <person name="Burr B."/>
            <person name="Sasaki T."/>
        </authorList>
    </citation>
    <scope>NUCLEOTIDE SEQUENCE [LARGE SCALE GENOMIC DNA]</scope>
    <source>
        <strain evidence="19">cv. Nipponbare</strain>
    </source>
</reference>
<dbReference type="Gene3D" id="3.30.200.20">
    <property type="entry name" value="Phosphorylase Kinase, domain 1"/>
    <property type="match status" value="1"/>
</dbReference>
<evidence type="ECO:0000256" key="13">
    <source>
        <dbReference type="ARBA" id="ARBA00023136"/>
    </source>
</evidence>
<sequence length="400" mass="45083">MKYLVNLTLNKAALKCSDAIKNTNFVVVIALVITGFVLAIQSLGFLMWRKARRCKKVRVLDETGDFITGCPTYPFEIIRAATNGFSQENEIGRGGFGIVYKVIMLYKSLMKHASMPKGQLPNGQEIAVKKLSKENTVQRLKEFMNEVDIICKLQHRNLVHLLGYCIHCSERLLVYEYMSNKSLDAFIFHESGRAMLSWKMRMDIILDIASGLQYLHKDSRHTIIHRDLKVVAKISDFGIARLFSHNGGNQDCTITDRVVGTPGYMSPEYAMDGKLSFMQDVYSFGVLLLEIISGKHNQGTSSLIAHTWRLWEDGRNLELLDPAVRGECTASELEQATTCIQVGLLCVQESPDQRPPMADVIHMLSREKALGQPRRPVVCTPMRRSPAAVVRRAADNHLRP</sequence>
<feature type="transmembrane region" description="Helical" evidence="16">
    <location>
        <begin position="25"/>
        <end position="48"/>
    </location>
</feature>
<comment type="similarity">
    <text evidence="3">In the C-terminal section; belongs to the protein kinase superfamily. Ser/Thr protein kinase family.</text>
</comment>
<evidence type="ECO:0000256" key="4">
    <source>
        <dbReference type="ARBA" id="ARBA00022475"/>
    </source>
</evidence>
<evidence type="ECO:0000256" key="14">
    <source>
        <dbReference type="ARBA" id="ARBA00023170"/>
    </source>
</evidence>
<dbReference type="FunFam" id="1.10.510.10:FF:000240">
    <property type="entry name" value="Lectin-domain containing receptor kinase A4.3"/>
    <property type="match status" value="1"/>
</dbReference>
<dbReference type="PANTHER" id="PTHR27002">
    <property type="entry name" value="RECEPTOR-LIKE SERINE/THREONINE-PROTEIN KINASE SD1-8"/>
    <property type="match status" value="1"/>
</dbReference>
<dbReference type="Proteomes" id="UP000000763">
    <property type="component" value="Chromosome 7"/>
</dbReference>
<dbReference type="PROSITE" id="PS50011">
    <property type="entry name" value="PROTEIN_KINASE_DOM"/>
    <property type="match status" value="1"/>
</dbReference>
<evidence type="ECO:0000256" key="5">
    <source>
        <dbReference type="ARBA" id="ARBA00022527"/>
    </source>
</evidence>
<evidence type="ECO:0000256" key="15">
    <source>
        <dbReference type="ARBA" id="ARBA00023180"/>
    </source>
</evidence>
<proteinExistence type="inferred from homology"/>
<keyword evidence="7 16" id="KW-0812">Transmembrane</keyword>
<evidence type="ECO:0000256" key="3">
    <source>
        <dbReference type="ARBA" id="ARBA00010217"/>
    </source>
</evidence>
<keyword evidence="11" id="KW-0067">ATP-binding</keyword>
<accession>Q6YS27</accession>
<keyword evidence="14" id="KW-0675">Receptor</keyword>
<reference evidence="19" key="2">
    <citation type="journal article" date="2008" name="Nucleic Acids Res.">
        <title>The rice annotation project database (RAP-DB): 2008 update.</title>
        <authorList>
            <consortium name="The rice annotation project (RAP)"/>
        </authorList>
    </citation>
    <scope>GENOME REANNOTATION</scope>
    <source>
        <strain evidence="19">cv. Nipponbare</strain>
    </source>
</reference>
<keyword evidence="5" id="KW-0723">Serine/threonine-protein kinase</keyword>
<keyword evidence="13 16" id="KW-0472">Membrane</keyword>
<evidence type="ECO:0000256" key="12">
    <source>
        <dbReference type="ARBA" id="ARBA00022989"/>
    </source>
</evidence>
<organism evidence="18 19">
    <name type="scientific">Oryza sativa subsp. japonica</name>
    <name type="common">Rice</name>
    <dbReference type="NCBI Taxonomy" id="39947"/>
    <lineage>
        <taxon>Eukaryota</taxon>
        <taxon>Viridiplantae</taxon>
        <taxon>Streptophyta</taxon>
        <taxon>Embryophyta</taxon>
        <taxon>Tracheophyta</taxon>
        <taxon>Spermatophyta</taxon>
        <taxon>Magnoliopsida</taxon>
        <taxon>Liliopsida</taxon>
        <taxon>Poales</taxon>
        <taxon>Poaceae</taxon>
        <taxon>BOP clade</taxon>
        <taxon>Oryzoideae</taxon>
        <taxon>Oryzeae</taxon>
        <taxon>Oryzinae</taxon>
        <taxon>Oryza</taxon>
        <taxon>Oryza sativa</taxon>
    </lineage>
</organism>
<dbReference type="GO" id="GO:0002229">
    <property type="term" value="P:defense response to oomycetes"/>
    <property type="evidence" value="ECO:0007669"/>
    <property type="project" value="UniProtKB-ARBA"/>
</dbReference>
<dbReference type="AlphaFoldDB" id="Q6YS27"/>
<keyword evidence="4" id="KW-1003">Cell membrane</keyword>
<keyword evidence="6" id="KW-0808">Transferase</keyword>
<comment type="subcellular location">
    <subcellularLocation>
        <location evidence="1">Cell membrane</location>
        <topology evidence="1">Single-pass type I membrane protein</topology>
    </subcellularLocation>
</comment>
<dbReference type="GO" id="GO:0005524">
    <property type="term" value="F:ATP binding"/>
    <property type="evidence" value="ECO:0007669"/>
    <property type="project" value="UniProtKB-KW"/>
</dbReference>
<evidence type="ECO:0000259" key="17">
    <source>
        <dbReference type="PROSITE" id="PS50011"/>
    </source>
</evidence>
<evidence type="ECO:0000256" key="6">
    <source>
        <dbReference type="ARBA" id="ARBA00022679"/>
    </source>
</evidence>
<keyword evidence="8" id="KW-0732">Signal</keyword>
<evidence type="ECO:0000256" key="1">
    <source>
        <dbReference type="ARBA" id="ARBA00004251"/>
    </source>
</evidence>
<dbReference type="PANTHER" id="PTHR27002:SF526">
    <property type="entry name" value="OS07G0301500 PROTEIN"/>
    <property type="match status" value="1"/>
</dbReference>
<gene>
    <name evidence="18" type="primary">B1114D08.20</name>
</gene>
<dbReference type="EMBL" id="AP006529">
    <property type="protein sequence ID" value="BAC84907.1"/>
    <property type="molecule type" value="Genomic_DNA"/>
</dbReference>
<dbReference type="InterPro" id="IPR000719">
    <property type="entry name" value="Prot_kinase_dom"/>
</dbReference>
<dbReference type="HOGENOM" id="CLU_000288_21_3_1"/>
<dbReference type="GO" id="GO:0004674">
    <property type="term" value="F:protein serine/threonine kinase activity"/>
    <property type="evidence" value="ECO:0007669"/>
    <property type="project" value="UniProtKB-KW"/>
</dbReference>
<evidence type="ECO:0000256" key="8">
    <source>
        <dbReference type="ARBA" id="ARBA00022729"/>
    </source>
</evidence>
<evidence type="ECO:0000256" key="9">
    <source>
        <dbReference type="ARBA" id="ARBA00022741"/>
    </source>
</evidence>
<dbReference type="Gene3D" id="1.10.510.10">
    <property type="entry name" value="Transferase(Phosphotransferase) domain 1"/>
    <property type="match status" value="1"/>
</dbReference>
<name>Q6YS27_ORYSJ</name>
<evidence type="ECO:0000256" key="7">
    <source>
        <dbReference type="ARBA" id="ARBA00022692"/>
    </source>
</evidence>
<keyword evidence="10 18" id="KW-0418">Kinase</keyword>
<keyword evidence="9" id="KW-0547">Nucleotide-binding</keyword>
<evidence type="ECO:0000313" key="18">
    <source>
        <dbReference type="EMBL" id="BAC84907.1"/>
    </source>
</evidence>
<dbReference type="InterPro" id="IPR001245">
    <property type="entry name" value="Ser-Thr/Tyr_kinase_cat_dom"/>
</dbReference>
<evidence type="ECO:0000256" key="11">
    <source>
        <dbReference type="ARBA" id="ARBA00022840"/>
    </source>
</evidence>
<protein>
    <submittedName>
        <fullName evidence="18">Serine/threonine kinase-like protein</fullName>
    </submittedName>
</protein>
<dbReference type="GO" id="GO:0005886">
    <property type="term" value="C:plasma membrane"/>
    <property type="evidence" value="ECO:0007669"/>
    <property type="project" value="UniProtKB-SubCell"/>
</dbReference>
<dbReference type="InterPro" id="IPR011009">
    <property type="entry name" value="Kinase-like_dom_sf"/>
</dbReference>
<dbReference type="Pfam" id="PF07714">
    <property type="entry name" value="PK_Tyr_Ser-Thr"/>
    <property type="match status" value="1"/>
</dbReference>